<proteinExistence type="predicted"/>
<evidence type="ECO:0000313" key="4">
    <source>
        <dbReference type="Proteomes" id="UP000193642"/>
    </source>
</evidence>
<keyword evidence="2" id="KW-0472">Membrane</keyword>
<dbReference type="PANTHER" id="PTHR16189:SF3">
    <property type="entry name" value="AMINO ACID TRANSPORTER TRANSMEMBRANE DOMAIN-CONTAINING PROTEIN"/>
    <property type="match status" value="1"/>
</dbReference>
<feature type="compositionally biased region" description="Polar residues" evidence="1">
    <location>
        <begin position="474"/>
        <end position="487"/>
    </location>
</feature>
<protein>
    <recommendedName>
        <fullName evidence="5">Amino acid transporter transmembrane domain-containing protein</fullName>
    </recommendedName>
</protein>
<evidence type="ECO:0008006" key="5">
    <source>
        <dbReference type="Google" id="ProtNLM"/>
    </source>
</evidence>
<dbReference type="PANTHER" id="PTHR16189">
    <property type="entry name" value="TRANSMEMBRANE PROTEIN 104-RELATED"/>
    <property type="match status" value="1"/>
</dbReference>
<keyword evidence="4" id="KW-1185">Reference proteome</keyword>
<feature type="compositionally biased region" description="Polar residues" evidence="1">
    <location>
        <begin position="496"/>
        <end position="512"/>
    </location>
</feature>
<dbReference type="OrthoDB" id="294541at2759"/>
<dbReference type="EMBL" id="MCGO01000018">
    <property type="protein sequence ID" value="ORY45936.1"/>
    <property type="molecule type" value="Genomic_DNA"/>
</dbReference>
<name>A0A1Y2CG76_9FUNG</name>
<feature type="transmembrane region" description="Helical" evidence="2">
    <location>
        <begin position="731"/>
        <end position="751"/>
    </location>
</feature>
<dbReference type="AlphaFoldDB" id="A0A1Y2CG76"/>
<comment type="caution">
    <text evidence="3">The sequence shown here is derived from an EMBL/GenBank/DDBJ whole genome shotgun (WGS) entry which is preliminary data.</text>
</comment>
<feature type="transmembrane region" description="Helical" evidence="2">
    <location>
        <begin position="36"/>
        <end position="59"/>
    </location>
</feature>
<reference evidence="3 4" key="1">
    <citation type="submission" date="2016-07" db="EMBL/GenBank/DDBJ databases">
        <title>Pervasive Adenine N6-methylation of Active Genes in Fungi.</title>
        <authorList>
            <consortium name="DOE Joint Genome Institute"/>
            <person name="Mondo S.J."/>
            <person name="Dannebaum R.O."/>
            <person name="Kuo R.C."/>
            <person name="Labutti K."/>
            <person name="Haridas S."/>
            <person name="Kuo A."/>
            <person name="Salamov A."/>
            <person name="Ahrendt S.R."/>
            <person name="Lipzen A."/>
            <person name="Sullivan W."/>
            <person name="Andreopoulos W.B."/>
            <person name="Clum A."/>
            <person name="Lindquist E."/>
            <person name="Daum C."/>
            <person name="Ramamoorthy G.K."/>
            <person name="Gryganskyi A."/>
            <person name="Culley D."/>
            <person name="Magnuson J.K."/>
            <person name="James T.Y."/>
            <person name="O'Malley M.A."/>
            <person name="Stajich J.E."/>
            <person name="Spatafora J.W."/>
            <person name="Visel A."/>
            <person name="Grigoriev I.V."/>
        </authorList>
    </citation>
    <scope>NUCLEOTIDE SEQUENCE [LARGE SCALE GENOMIC DNA]</scope>
    <source>
        <strain evidence="3 4">JEL800</strain>
    </source>
</reference>
<sequence length="756" mass="83237">MARRGTLAIVGGIAFLFNNMTGTALAQTSTLFQQAGWVPVISVFIMFGFISTIASLFLVEAMQTIPGNQHFQGTVEFATMINFYFGPVEHCLGQLCLYGSLMSQAISSIAMAGQSVDNLLVDVFKKTCGISMSSKGFHAVCVTGKSSLGFSPFDNNYMLCSFGSLLILVLGLPASFISFQENINLMLTISSIWNGLDSTLVPVINPTSIPTIFGVIMLNYPFISTVPSWINLKRNTVSAQHTLWTSAGIATLSYILIGLIPGFAFTIPSEGTLISVFEQVGKISDRVSGYMFSLTILLPSIPMFFVISNANLTQNFEFDSRILLFFTHIVPWFVAIPVSAGTTVTAFNAISPLFFVSTANFIVPLVLYIRSCDFRTKYNASRELSQKQLKLLKLVHINSKSINTFIDNYELVRKVINEGRLRSHPLANSSDTIGATEHKGQSKFKHSPCAASLNSFTLQPKRLLSQPEMREANDSGQLSKSNDSLNVPQRDRNLTKHLSTPNVNHLGTGTIRNLKSSHSSSLLQFPSVPTNPRSLDSFVGNPGIVIESNLEGTSEEQSILASIEPFFKRNSVMSFKRSGSNLSPKMHNRFHIFRPLHQPKYTKQNLQTSYGVRRCQSKDRPIRSATTKTAHFLGADLPRNASLDSRTNSASFISANSKSVSFAGQPLSKLPESISEQSVEYRPPLKMSNDRRQSEVSESITSNIPNFPIQSEFVSPPFMAIPKWIPVEGKYVAMVCLGITCVCSILGSIYFHKLNT</sequence>
<feature type="transmembrane region" description="Helical" evidence="2">
    <location>
        <begin position="287"/>
        <end position="310"/>
    </location>
</feature>
<feature type="transmembrane region" description="Helical" evidence="2">
    <location>
        <begin position="346"/>
        <end position="369"/>
    </location>
</feature>
<keyword evidence="2" id="KW-1133">Transmembrane helix</keyword>
<keyword evidence="2" id="KW-0812">Transmembrane</keyword>
<organism evidence="3 4">
    <name type="scientific">Rhizoclosmatium globosum</name>
    <dbReference type="NCBI Taxonomy" id="329046"/>
    <lineage>
        <taxon>Eukaryota</taxon>
        <taxon>Fungi</taxon>
        <taxon>Fungi incertae sedis</taxon>
        <taxon>Chytridiomycota</taxon>
        <taxon>Chytridiomycota incertae sedis</taxon>
        <taxon>Chytridiomycetes</taxon>
        <taxon>Chytridiales</taxon>
        <taxon>Chytriomycetaceae</taxon>
        <taxon>Rhizoclosmatium</taxon>
    </lineage>
</organism>
<gene>
    <name evidence="3" type="ORF">BCR33DRAFT_715961</name>
</gene>
<dbReference type="STRING" id="329046.A0A1Y2CG76"/>
<feature type="transmembrane region" description="Helical" evidence="2">
    <location>
        <begin position="199"/>
        <end position="222"/>
    </location>
</feature>
<evidence type="ECO:0000256" key="1">
    <source>
        <dbReference type="SAM" id="MobiDB-lite"/>
    </source>
</evidence>
<accession>A0A1Y2CG76</accession>
<feature type="region of interest" description="Disordered" evidence="1">
    <location>
        <begin position="468"/>
        <end position="512"/>
    </location>
</feature>
<evidence type="ECO:0000256" key="2">
    <source>
        <dbReference type="SAM" id="Phobius"/>
    </source>
</evidence>
<feature type="region of interest" description="Disordered" evidence="1">
    <location>
        <begin position="679"/>
        <end position="699"/>
    </location>
</feature>
<evidence type="ECO:0000313" key="3">
    <source>
        <dbReference type="EMBL" id="ORY45936.1"/>
    </source>
</evidence>
<feature type="transmembrane region" description="Helical" evidence="2">
    <location>
        <begin position="243"/>
        <end position="267"/>
    </location>
</feature>
<feature type="region of interest" description="Disordered" evidence="1">
    <location>
        <begin position="426"/>
        <end position="445"/>
    </location>
</feature>
<feature type="transmembrane region" description="Helical" evidence="2">
    <location>
        <begin position="157"/>
        <end position="179"/>
    </location>
</feature>
<feature type="transmembrane region" description="Helical" evidence="2">
    <location>
        <begin position="322"/>
        <end position="340"/>
    </location>
</feature>
<dbReference type="Proteomes" id="UP000193642">
    <property type="component" value="Unassembled WGS sequence"/>
</dbReference>